<dbReference type="RefSeq" id="WP_377981386.1">
    <property type="nucleotide sequence ID" value="NZ_JBBKXX010000003.1"/>
</dbReference>
<reference evidence="1 2" key="1">
    <citation type="submission" date="2024-03" db="EMBL/GenBank/DDBJ databases">
        <title>Aquirufa genome sequencing.</title>
        <authorList>
            <person name="Pitt A."/>
            <person name="Hahn M.W."/>
        </authorList>
    </citation>
    <scope>NUCLEOTIDE SEQUENCE [LARGE SCALE GENOMIC DNA]</scope>
    <source>
        <strain evidence="1 2">HETE-83D</strain>
    </source>
</reference>
<evidence type="ECO:0000313" key="1">
    <source>
        <dbReference type="EMBL" id="MFD3409041.1"/>
    </source>
</evidence>
<gene>
    <name evidence="1" type="ORF">SKC37_10260</name>
</gene>
<organism evidence="1 2">
    <name type="scientific">Aquirufa esocilacus</name>
    <dbReference type="NCBI Taxonomy" id="3096513"/>
    <lineage>
        <taxon>Bacteria</taxon>
        <taxon>Pseudomonadati</taxon>
        <taxon>Bacteroidota</taxon>
        <taxon>Cytophagia</taxon>
        <taxon>Cytophagales</taxon>
        <taxon>Flectobacillaceae</taxon>
        <taxon>Aquirufa</taxon>
    </lineage>
</organism>
<sequence length="391" mass="45076">MEPIITKDLFANSYFSIGAGLNLSPLLKMSHLTTDFIFCNLYLTKNEVKKWYDRTINHCMDLELLDYEEVSNFDELQHFELPANYTQFLHKPPYVTMSEFNGYMRTFEAAKHDPQFCLIYKVFRRSVQKELTLYFIVTEGFATLNLMSENGKARMPKVVECIQCGNAIDDGENGLLARFFSQPNVKKPMIWIRGHQPNYSNWGWSQSKSLIEAGPMPVVGLDFGTAWSAGNFNPGFMHDKRRYVKGFITEELREQLMEPSIAEKLSTSKDQIVFDSIVDKIPLIPKEEVIIINEHFADKYQISGENVLHWESMGLSHHHFQVFSSASEQVNKLSAYLAKMGFAKSCKLHLVPYTTEDQGRAFVESLSHLENPTVTYLFRPFDLVDLRLQLN</sequence>
<name>A0ABW6DNE7_9BACT</name>
<evidence type="ECO:0000313" key="2">
    <source>
        <dbReference type="Proteomes" id="UP001598019"/>
    </source>
</evidence>
<dbReference type="Proteomes" id="UP001598019">
    <property type="component" value="Unassembled WGS sequence"/>
</dbReference>
<proteinExistence type="predicted"/>
<accession>A0ABW6DNE7</accession>
<protein>
    <submittedName>
        <fullName evidence="1">Uncharacterized protein</fullName>
    </submittedName>
</protein>
<comment type="caution">
    <text evidence="1">The sequence shown here is derived from an EMBL/GenBank/DDBJ whole genome shotgun (WGS) entry which is preliminary data.</text>
</comment>
<dbReference type="EMBL" id="JBBKXX010000003">
    <property type="protein sequence ID" value="MFD3409041.1"/>
    <property type="molecule type" value="Genomic_DNA"/>
</dbReference>
<keyword evidence="2" id="KW-1185">Reference proteome</keyword>